<dbReference type="RefSeq" id="WP_256540435.1">
    <property type="nucleotide sequence ID" value="NZ_JANHOH010000006.1"/>
</dbReference>
<keyword evidence="2" id="KW-0812">Transmembrane</keyword>
<feature type="compositionally biased region" description="Basic and acidic residues" evidence="1">
    <location>
        <begin position="1"/>
        <end position="10"/>
    </location>
</feature>
<reference evidence="3 4" key="1">
    <citation type="submission" date="2022-07" db="EMBL/GenBank/DDBJ databases">
        <title>Mucilaginibacter sp. JC4.</title>
        <authorList>
            <person name="Le V."/>
            <person name="Ko S.-R."/>
            <person name="Ahn C.-Y."/>
            <person name="Oh H.-M."/>
        </authorList>
    </citation>
    <scope>NUCLEOTIDE SEQUENCE [LARGE SCALE GENOMIC DNA]</scope>
    <source>
        <strain evidence="3 4">JC4</strain>
    </source>
</reference>
<sequence length="435" mass="46714">MKDEKEDSIDKLFSQGLKDPGSNASYREEDWDALESMLEGKKPKGIIYKLAYIISGIAALLLLVLGWLFLNPAQKPDKTTPQVVKTKPQAKQDSGKYGTPDQQLADRKTQTPAAGNNIVDNAPAKNRPGKSFFTLSADSGGRKAAGQIAKIDAAPKLPTVKTSPDTIIVTDKAVNNMAVNKTKVDTIIVTDKAAANLANNSAKADTVIAPKKPVLASVVDDIKPKKKTKGVPSSMGFKPTFALSFIASPDINSVKGFSQNKVGTNAGLLLTVGVSKKWSISTGAIYADKPYLTDFANYSSAYKFNTNPTSVSASCIVLDIPLNVGYQLYNSGGNKFSLGTGLSSYFMLRENYTFNYAGEYPGGPTSYNIRNKNKHIMGVLNLNATYQREVSSKFGVAVQPYFKVPLTGIGYGQVNLKSAGVAVGVTWNINTRIKP</sequence>
<name>A0ABT1T8I1_9SPHI</name>
<keyword evidence="4" id="KW-1185">Reference proteome</keyword>
<feature type="region of interest" description="Disordered" evidence="1">
    <location>
        <begin position="76"/>
        <end position="130"/>
    </location>
</feature>
<proteinExistence type="predicted"/>
<dbReference type="EMBL" id="JANHOH010000006">
    <property type="protein sequence ID" value="MCQ6960248.1"/>
    <property type="molecule type" value="Genomic_DNA"/>
</dbReference>
<organism evidence="3 4">
    <name type="scientific">Mucilaginibacter aquariorum</name>
    <dbReference type="NCBI Taxonomy" id="2967225"/>
    <lineage>
        <taxon>Bacteria</taxon>
        <taxon>Pseudomonadati</taxon>
        <taxon>Bacteroidota</taxon>
        <taxon>Sphingobacteriia</taxon>
        <taxon>Sphingobacteriales</taxon>
        <taxon>Sphingobacteriaceae</taxon>
        <taxon>Mucilaginibacter</taxon>
    </lineage>
</organism>
<comment type="caution">
    <text evidence="3">The sequence shown here is derived from an EMBL/GenBank/DDBJ whole genome shotgun (WGS) entry which is preliminary data.</text>
</comment>
<evidence type="ECO:0000313" key="4">
    <source>
        <dbReference type="Proteomes" id="UP001204376"/>
    </source>
</evidence>
<keyword evidence="2" id="KW-1133">Transmembrane helix</keyword>
<evidence type="ECO:0000256" key="2">
    <source>
        <dbReference type="SAM" id="Phobius"/>
    </source>
</evidence>
<dbReference type="Proteomes" id="UP001204376">
    <property type="component" value="Unassembled WGS sequence"/>
</dbReference>
<feature type="region of interest" description="Disordered" evidence="1">
    <location>
        <begin position="1"/>
        <end position="24"/>
    </location>
</feature>
<accession>A0ABT1T8I1</accession>
<feature type="transmembrane region" description="Helical" evidence="2">
    <location>
        <begin position="50"/>
        <end position="70"/>
    </location>
</feature>
<keyword evidence="2" id="KW-0472">Membrane</keyword>
<evidence type="ECO:0000256" key="1">
    <source>
        <dbReference type="SAM" id="MobiDB-lite"/>
    </source>
</evidence>
<evidence type="ECO:0000313" key="3">
    <source>
        <dbReference type="EMBL" id="MCQ6960248.1"/>
    </source>
</evidence>
<protein>
    <submittedName>
        <fullName evidence="3">PorT family protein</fullName>
    </submittedName>
</protein>
<gene>
    <name evidence="3" type="ORF">NPE20_19870</name>
</gene>